<keyword evidence="5" id="KW-1185">Reference proteome</keyword>
<feature type="region of interest" description="Disordered" evidence="2">
    <location>
        <begin position="789"/>
        <end position="809"/>
    </location>
</feature>
<feature type="coiled-coil region" evidence="1">
    <location>
        <begin position="121"/>
        <end position="170"/>
    </location>
</feature>
<dbReference type="Gene3D" id="1.20.1050.80">
    <property type="entry name" value="VPS9 domain"/>
    <property type="match status" value="1"/>
</dbReference>
<dbReference type="InterPro" id="IPR003123">
    <property type="entry name" value="VPS9"/>
</dbReference>
<evidence type="ECO:0000313" key="4">
    <source>
        <dbReference type="EMBL" id="TMW69556.1"/>
    </source>
</evidence>
<evidence type="ECO:0000256" key="2">
    <source>
        <dbReference type="SAM" id="MobiDB-lite"/>
    </source>
</evidence>
<name>A0A8K1FNM4_PYTOL</name>
<accession>A0A8K1FNM4</accession>
<feature type="domain" description="VPS9" evidence="3">
    <location>
        <begin position="578"/>
        <end position="736"/>
    </location>
</feature>
<feature type="compositionally biased region" description="Basic and acidic residues" evidence="2">
    <location>
        <begin position="66"/>
        <end position="78"/>
    </location>
</feature>
<dbReference type="InterPro" id="IPR037191">
    <property type="entry name" value="VPS9_dom_sf"/>
</dbReference>
<reference evidence="4" key="1">
    <citation type="submission" date="2019-03" db="EMBL/GenBank/DDBJ databases">
        <title>Long read genome sequence of the mycoparasitic Pythium oligandrum ATCC 38472 isolated from sugarbeet rhizosphere.</title>
        <authorList>
            <person name="Gaulin E."/>
        </authorList>
    </citation>
    <scope>NUCLEOTIDE SEQUENCE</scope>
    <source>
        <strain evidence="4">ATCC 38472_TT</strain>
    </source>
</reference>
<evidence type="ECO:0000313" key="5">
    <source>
        <dbReference type="Proteomes" id="UP000794436"/>
    </source>
</evidence>
<comment type="caution">
    <text evidence="4">The sequence shown here is derived from an EMBL/GenBank/DDBJ whole genome shotgun (WGS) entry which is preliminary data.</text>
</comment>
<dbReference type="OrthoDB" id="167744at2759"/>
<dbReference type="AlphaFoldDB" id="A0A8K1FNM4"/>
<feature type="coiled-coil region" evidence="1">
    <location>
        <begin position="284"/>
        <end position="311"/>
    </location>
</feature>
<organism evidence="4 5">
    <name type="scientific">Pythium oligandrum</name>
    <name type="common">Mycoparasitic fungus</name>
    <dbReference type="NCBI Taxonomy" id="41045"/>
    <lineage>
        <taxon>Eukaryota</taxon>
        <taxon>Sar</taxon>
        <taxon>Stramenopiles</taxon>
        <taxon>Oomycota</taxon>
        <taxon>Peronosporomycetes</taxon>
        <taxon>Pythiales</taxon>
        <taxon>Pythiaceae</taxon>
        <taxon>Pythium</taxon>
    </lineage>
</organism>
<dbReference type="EMBL" id="SPLM01000001">
    <property type="protein sequence ID" value="TMW69556.1"/>
    <property type="molecule type" value="Genomic_DNA"/>
</dbReference>
<dbReference type="PROSITE" id="PS51205">
    <property type="entry name" value="VPS9"/>
    <property type="match status" value="1"/>
</dbReference>
<protein>
    <recommendedName>
        <fullName evidence="3">VPS9 domain-containing protein</fullName>
    </recommendedName>
</protein>
<proteinExistence type="predicted"/>
<evidence type="ECO:0000259" key="3">
    <source>
        <dbReference type="PROSITE" id="PS51205"/>
    </source>
</evidence>
<dbReference type="Proteomes" id="UP000794436">
    <property type="component" value="Unassembled WGS sequence"/>
</dbReference>
<evidence type="ECO:0000256" key="1">
    <source>
        <dbReference type="SAM" id="Coils"/>
    </source>
</evidence>
<gene>
    <name evidence="4" type="ORF">Poli38472_001712</name>
</gene>
<feature type="region of interest" description="Disordered" evidence="2">
    <location>
        <begin position="63"/>
        <end position="100"/>
    </location>
</feature>
<sequence>MGRSGGGAPTSPLSIGMQNAVCVDELTLQGMVLPTTLVETLGEEDGNNAGQQTIQIPILAVGGAEKAQKDGPEERDPESQSEATVAMEDDEEDDAQTTTMNSSRMTFMGRLMREYSLRRDINALIARKQQQLQEMDVLLNQYREELQRMIRELDAEETQQQIEAKTMKEQLTQRVGEFLRTGRSREYVTLCRSIGLLEQQRNRVTQQRTRLRRRILATRHEECEWLWKSITAKHEQECQELTSAETAKKFLEEGSLKATVSVQIAQDDPFFASAEKLYASQPQCKQLQLQLESVEALLATSREKRDEMDAQNVSASGPVPLVKRSSFKRATEAFPSDTQKRELRRVLVACQFARNDRTCSAEERARQYTQRINEFTRCAADLRTRSGRLLYQFVDRLHGDTLEWVQLRYPMTSVTESASRRKPSESPDRFFFSSLDHRALARISESRAEDNQQNEDMTLLYDGPATDVLKLPPSSVITAFSRFLARVITSEYDLMESEDGIESPRSFDGSESELDGDVLNECVHELVFQKIPRVMNATAMDFAAEHRELDDESTHNWVLPWHWQHSKQTIQGVSPLELEFPADVMASITAFLDDHVDQVSAQGFLPETLAAFRAVDLETTPKGVVRGVMTAFRVLHRELINVLAFTPKSSKPKQRGKHRRRASCFLNADVLIPAIVLLMSRLPDPDRDLERLWQRVQLVQAFRSAILSEGCEEAYYLTCLTAAMEFIHTFQLRGVETPHEESAGDVRTQYTCESCEVMAATVRGLKITEIKQPAAASFATTSSANALEAAKRKSFRGGPSRSGHGWHKGEPEAIKQLSKWISDQPPQVDPTALVTQSDRFVAPFELWLHKPPPIE</sequence>
<keyword evidence="1" id="KW-0175">Coiled coil</keyword>
<dbReference type="SUPFAM" id="SSF109993">
    <property type="entry name" value="VPS9 domain"/>
    <property type="match status" value="1"/>
</dbReference>
<dbReference type="Pfam" id="PF02204">
    <property type="entry name" value="VPS9"/>
    <property type="match status" value="1"/>
</dbReference>